<feature type="transmembrane region" description="Helical" evidence="7">
    <location>
        <begin position="86"/>
        <end position="106"/>
    </location>
</feature>
<dbReference type="EMBL" id="JACCKB010000052">
    <property type="protein sequence ID" value="NYZ68843.1"/>
    <property type="molecule type" value="Genomic_DNA"/>
</dbReference>
<feature type="transmembrane region" description="Helical" evidence="7">
    <location>
        <begin position="229"/>
        <end position="251"/>
    </location>
</feature>
<dbReference type="Proteomes" id="UP000569732">
    <property type="component" value="Unassembled WGS sequence"/>
</dbReference>
<comment type="caution">
    <text evidence="8">The sequence shown here is derived from an EMBL/GenBank/DDBJ whole genome shotgun (WGS) entry which is preliminary data.</text>
</comment>
<dbReference type="GO" id="GO:0022857">
    <property type="term" value="F:transmembrane transporter activity"/>
    <property type="evidence" value="ECO:0007669"/>
    <property type="project" value="InterPro"/>
</dbReference>
<feature type="transmembrane region" description="Helical" evidence="7">
    <location>
        <begin position="263"/>
        <end position="283"/>
    </location>
</feature>
<keyword evidence="5 7" id="KW-1133">Transmembrane helix</keyword>
<keyword evidence="3" id="KW-1003">Cell membrane</keyword>
<keyword evidence="6 7" id="KW-0472">Membrane</keyword>
<keyword evidence="9" id="KW-1185">Reference proteome</keyword>
<name>A0A853I689_9GAMM</name>
<feature type="transmembrane region" description="Helical" evidence="7">
    <location>
        <begin position="449"/>
        <end position="468"/>
    </location>
</feature>
<keyword evidence="2" id="KW-0813">Transport</keyword>
<evidence type="ECO:0000256" key="3">
    <source>
        <dbReference type="ARBA" id="ARBA00022475"/>
    </source>
</evidence>
<evidence type="ECO:0000256" key="1">
    <source>
        <dbReference type="ARBA" id="ARBA00004651"/>
    </source>
</evidence>
<dbReference type="InterPro" id="IPR000060">
    <property type="entry name" value="BCCT_transptr"/>
</dbReference>
<feature type="transmembrane region" description="Helical" evidence="7">
    <location>
        <begin position="375"/>
        <end position="394"/>
    </location>
</feature>
<evidence type="ECO:0000256" key="4">
    <source>
        <dbReference type="ARBA" id="ARBA00022692"/>
    </source>
</evidence>
<evidence type="ECO:0000256" key="7">
    <source>
        <dbReference type="SAM" id="Phobius"/>
    </source>
</evidence>
<feature type="transmembrane region" description="Helical" evidence="7">
    <location>
        <begin position="7"/>
        <end position="29"/>
    </location>
</feature>
<dbReference type="Pfam" id="PF02028">
    <property type="entry name" value="BCCT"/>
    <property type="match status" value="1"/>
</dbReference>
<dbReference type="RefSeq" id="WP_180570842.1">
    <property type="nucleotide sequence ID" value="NZ_JACCKB010000052.1"/>
</dbReference>
<evidence type="ECO:0000256" key="5">
    <source>
        <dbReference type="ARBA" id="ARBA00022989"/>
    </source>
</evidence>
<feature type="transmembrane region" description="Helical" evidence="7">
    <location>
        <begin position="136"/>
        <end position="158"/>
    </location>
</feature>
<sequence>MIKTKKLDVLLLAISLITVSTIVITLTLFPEFGKSRANYIFNLFTMIFGAPILLAVFSAVVFLVILGFSKYGNIRLGSAKPEYSTFSWVAMMICAGLGSATVYWAFAEWAYYFTSPPLGIEKGTTEAYEISTAYNLFHWGVSAWSTYCVAALPVAYHFHVRKNPGLSLSAVCSAIRGNKKTTPMWRSLYRLIDTIFIFTCFGGLSITLGVSVPMVAEILSSIVGIKPSFGVNLGIILFISAIFSFSSYIGIAKGMARISSMNTYLALGFCLAVFIIGPTLFITKSTVNGLGTMFQNFIKMSLWTDPVENNGFPEGWTIFYWLYWITYTPFVALFITKVSKGRTIRAVITNMLVSGSAGCFFFFGIIGNFSLHANINGVVDVVGMVAAGQGNLAIVQLLNTLPMSEIFIVLFAAISILFLATTLDSAAFTMASTVTRGLNEGEDPSPINRLFWCIMLAAVPLAMLFINAPLNTIKTCAIVTSIPLSFILGYMIYGFIKWLKTDYGHKTVEVILQESGAKPKETISESASCYSYERCP</sequence>
<dbReference type="NCBIfam" id="TIGR00842">
    <property type="entry name" value="bcct"/>
    <property type="match status" value="1"/>
</dbReference>
<feature type="transmembrane region" description="Helical" evidence="7">
    <location>
        <begin position="475"/>
        <end position="496"/>
    </location>
</feature>
<protein>
    <submittedName>
        <fullName evidence="8">BCCT family transporter</fullName>
    </submittedName>
</protein>
<evidence type="ECO:0000256" key="6">
    <source>
        <dbReference type="ARBA" id="ARBA00023136"/>
    </source>
</evidence>
<feature type="transmembrane region" description="Helical" evidence="7">
    <location>
        <begin position="406"/>
        <end position="429"/>
    </location>
</feature>
<evidence type="ECO:0000313" key="8">
    <source>
        <dbReference type="EMBL" id="NYZ68843.1"/>
    </source>
</evidence>
<dbReference type="PANTHER" id="PTHR30047">
    <property type="entry name" value="HIGH-AFFINITY CHOLINE TRANSPORT PROTEIN-RELATED"/>
    <property type="match status" value="1"/>
</dbReference>
<dbReference type="AlphaFoldDB" id="A0A853I689"/>
<reference evidence="8 9" key="1">
    <citation type="submission" date="2020-07" db="EMBL/GenBank/DDBJ databases">
        <title>Endozoicomonas sp. nov., isolated from sediment.</title>
        <authorList>
            <person name="Gu T."/>
        </authorList>
    </citation>
    <scope>NUCLEOTIDE SEQUENCE [LARGE SCALE GENOMIC DNA]</scope>
    <source>
        <strain evidence="8 9">SM1973</strain>
    </source>
</reference>
<feature type="transmembrane region" description="Helical" evidence="7">
    <location>
        <begin position="188"/>
        <end position="209"/>
    </location>
</feature>
<evidence type="ECO:0000256" key="2">
    <source>
        <dbReference type="ARBA" id="ARBA00022448"/>
    </source>
</evidence>
<dbReference type="GO" id="GO:0005886">
    <property type="term" value="C:plasma membrane"/>
    <property type="evidence" value="ECO:0007669"/>
    <property type="project" value="UniProtKB-SubCell"/>
</dbReference>
<accession>A0A853I689</accession>
<proteinExistence type="predicted"/>
<feature type="transmembrane region" description="Helical" evidence="7">
    <location>
        <begin position="41"/>
        <end position="66"/>
    </location>
</feature>
<evidence type="ECO:0000313" key="9">
    <source>
        <dbReference type="Proteomes" id="UP000569732"/>
    </source>
</evidence>
<comment type="subcellular location">
    <subcellularLocation>
        <location evidence="1">Cell membrane</location>
        <topology evidence="1">Multi-pass membrane protein</topology>
    </subcellularLocation>
</comment>
<keyword evidence="4 7" id="KW-0812">Transmembrane</keyword>
<feature type="transmembrane region" description="Helical" evidence="7">
    <location>
        <begin position="318"/>
        <end position="335"/>
    </location>
</feature>
<gene>
    <name evidence="8" type="ORF">H0A36_22755</name>
</gene>
<dbReference type="PANTHER" id="PTHR30047:SF12">
    <property type="entry name" value="BCCT-FAMILY TRANSPORTER"/>
    <property type="match status" value="1"/>
</dbReference>
<feature type="transmembrane region" description="Helical" evidence="7">
    <location>
        <begin position="347"/>
        <end position="369"/>
    </location>
</feature>
<organism evidence="8 9">
    <name type="scientific">Spartinivicinus marinus</name>
    <dbReference type="NCBI Taxonomy" id="2994442"/>
    <lineage>
        <taxon>Bacteria</taxon>
        <taxon>Pseudomonadati</taxon>
        <taxon>Pseudomonadota</taxon>
        <taxon>Gammaproteobacteria</taxon>
        <taxon>Oceanospirillales</taxon>
        <taxon>Zooshikellaceae</taxon>
        <taxon>Spartinivicinus</taxon>
    </lineage>
</organism>